<dbReference type="AlphaFoldDB" id="A0A9R1M9K0"/>
<reference evidence="3" key="2">
    <citation type="submission" date="2020-03" db="EMBL/GenBank/DDBJ databases">
        <title>The second near-complete assembly of the hexaploid bread wheat (Triticum aestivum) genome.</title>
        <authorList>
            <person name="Zimin A.V."/>
            <person name="Puiu D."/>
            <person name="Shumante A."/>
            <person name="Alonge M."/>
            <person name="Salzberg S.L."/>
        </authorList>
    </citation>
    <scope>NUCLEOTIDE SEQUENCE</scope>
    <source>
        <tissue evidence="3">Leaf</tissue>
    </source>
</reference>
<feature type="compositionally biased region" description="Basic and acidic residues" evidence="1">
    <location>
        <begin position="146"/>
        <end position="156"/>
    </location>
</feature>
<feature type="region of interest" description="Disordered" evidence="1">
    <location>
        <begin position="55"/>
        <end position="213"/>
    </location>
</feature>
<feature type="domain" description="DUF3615" evidence="2">
    <location>
        <begin position="334"/>
        <end position="432"/>
    </location>
</feature>
<dbReference type="Proteomes" id="UP000815260">
    <property type="component" value="Chromosome 7B"/>
</dbReference>
<feature type="compositionally biased region" description="Pro residues" evidence="1">
    <location>
        <begin position="1"/>
        <end position="28"/>
    </location>
</feature>
<name>A0A9R1M9K0_WHEAT</name>
<gene>
    <name evidence="3" type="ORF">CFC21_103947</name>
</gene>
<protein>
    <recommendedName>
        <fullName evidence="2">DUF3615 domain-containing protein</fullName>
    </recommendedName>
</protein>
<proteinExistence type="predicted"/>
<sequence length="495" mass="56067">PQLTSPPPPPPPPSRPQLTSCPPPPPSPVLQRTSSHGNLQATSAADLIAKQLPEDRREISASQDRHGALLTSDDGQIRPVADVLRESESKRRAAVALDKALPPPPHAPPSSGDALRPRLHMLTWREERERETTLLETSSSSMQQATRHEERERGTTLEETSSSSMPQTTRREERERETPLLETFSSSMPQATRHEERERGTTLEETSSSSMPQTTRFKVPDLLSLKHDIHLLADSCISTLVPTGLMIKYFVRVDNDGFFHTYPDRGGPFESIQEVQEAIDSHHAVQRKNICMDGLTDEERAIRYALYWYHDGTRKHSIEAFVSCTTDLPTEELVKAVLDKYNEDNGLVGDLACELEDIVSHNSCFDGKYCYRSYDHFNLTMKTKGAANNDLYFAEVTCMDGDYEAYVLTCICVVKPDDNGECHVCGADMKHPAHDGYNRGRPQKSYGHGRRRARGVPLFEKLFDVRDEVWLKEEEDRVRRMIKEGKEERRKFHTG</sequence>
<organism evidence="3">
    <name type="scientific">Triticum aestivum</name>
    <name type="common">Wheat</name>
    <dbReference type="NCBI Taxonomy" id="4565"/>
    <lineage>
        <taxon>Eukaryota</taxon>
        <taxon>Viridiplantae</taxon>
        <taxon>Streptophyta</taxon>
        <taxon>Embryophyta</taxon>
        <taxon>Tracheophyta</taxon>
        <taxon>Spermatophyta</taxon>
        <taxon>Magnoliopsida</taxon>
        <taxon>Liliopsida</taxon>
        <taxon>Poales</taxon>
        <taxon>Poaceae</taxon>
        <taxon>BOP clade</taxon>
        <taxon>Pooideae</taxon>
        <taxon>Triticodae</taxon>
        <taxon>Triticeae</taxon>
        <taxon>Triticinae</taxon>
        <taxon>Triticum</taxon>
    </lineage>
</organism>
<feature type="compositionally biased region" description="Basic and acidic residues" evidence="1">
    <location>
        <begin position="123"/>
        <end position="133"/>
    </location>
</feature>
<feature type="compositionally biased region" description="Basic and acidic residues" evidence="1">
    <location>
        <begin position="169"/>
        <end position="179"/>
    </location>
</feature>
<accession>A0A9R1M9K0</accession>
<comment type="caution">
    <text evidence="3">The sequence shown here is derived from an EMBL/GenBank/DDBJ whole genome shotgun (WGS) entry which is preliminary data.</text>
</comment>
<feature type="compositionally biased region" description="Basic and acidic residues" evidence="1">
    <location>
        <begin position="192"/>
        <end position="202"/>
    </location>
</feature>
<reference evidence="3" key="1">
    <citation type="journal article" date="2017" name="Gigascience">
        <title>The first near-complete assembly of the hexaploid bread wheat genome, Triticum aestivum.</title>
        <authorList>
            <person name="Zimin A.V."/>
            <person name="Puiu D."/>
            <person name="Hall R."/>
            <person name="Kingan S."/>
            <person name="Clavijo B.J."/>
            <person name="Salzberg S.L."/>
        </authorList>
    </citation>
    <scope>NUCLEOTIDE SEQUENCE</scope>
    <source>
        <tissue evidence="3">Leaf</tissue>
    </source>
</reference>
<dbReference type="InterPro" id="IPR022059">
    <property type="entry name" value="DUF3615"/>
</dbReference>
<evidence type="ECO:0000313" key="3">
    <source>
        <dbReference type="EMBL" id="KAF7102888.1"/>
    </source>
</evidence>
<dbReference type="PANTHER" id="PTHR33326">
    <property type="entry name" value="OS05G0543800 PROTEIN"/>
    <property type="match status" value="1"/>
</dbReference>
<evidence type="ECO:0000256" key="1">
    <source>
        <dbReference type="SAM" id="MobiDB-lite"/>
    </source>
</evidence>
<dbReference type="Pfam" id="PF12274">
    <property type="entry name" value="DUF3615"/>
    <property type="match status" value="1"/>
</dbReference>
<dbReference type="PANTHER" id="PTHR33326:SF51">
    <property type="match status" value="1"/>
</dbReference>
<evidence type="ECO:0000259" key="2">
    <source>
        <dbReference type="Pfam" id="PF12274"/>
    </source>
</evidence>
<feature type="compositionally biased region" description="Basic and acidic residues" evidence="1">
    <location>
        <begin position="55"/>
        <end position="67"/>
    </location>
</feature>
<feature type="non-terminal residue" evidence="3">
    <location>
        <position position="1"/>
    </location>
</feature>
<dbReference type="EMBL" id="CM022230">
    <property type="protein sequence ID" value="KAF7102888.1"/>
    <property type="molecule type" value="Genomic_DNA"/>
</dbReference>
<dbReference type="SUPFAM" id="SSF101447">
    <property type="entry name" value="Formin homology 2 domain (FH2 domain)"/>
    <property type="match status" value="1"/>
</dbReference>
<dbReference type="OrthoDB" id="637769at2759"/>
<feature type="region of interest" description="Disordered" evidence="1">
    <location>
        <begin position="1"/>
        <end position="43"/>
    </location>
</feature>